<keyword evidence="2" id="KW-1185">Reference proteome</keyword>
<evidence type="ECO:0000313" key="2">
    <source>
        <dbReference type="Proteomes" id="UP000078397"/>
    </source>
</evidence>
<gene>
    <name evidence="1" type="ORF">VFPPC_16173</name>
</gene>
<reference evidence="1 2" key="1">
    <citation type="journal article" date="2016" name="PLoS Pathog.">
        <title>Biosynthesis of antibiotic leucinostatins in bio-control fungus Purpureocillium lilacinum and their inhibition on phytophthora revealed by genome mining.</title>
        <authorList>
            <person name="Wang G."/>
            <person name="Liu Z."/>
            <person name="Lin R."/>
            <person name="Li E."/>
            <person name="Mao Z."/>
            <person name="Ling J."/>
            <person name="Yang Y."/>
            <person name="Yin W.B."/>
            <person name="Xie B."/>
        </authorList>
    </citation>
    <scope>NUCLEOTIDE SEQUENCE [LARGE SCALE GENOMIC DNA]</scope>
    <source>
        <strain evidence="1">170</strain>
    </source>
</reference>
<dbReference type="GeneID" id="28857920"/>
<organism evidence="1 2">
    <name type="scientific">Pochonia chlamydosporia 170</name>
    <dbReference type="NCBI Taxonomy" id="1380566"/>
    <lineage>
        <taxon>Eukaryota</taxon>
        <taxon>Fungi</taxon>
        <taxon>Dikarya</taxon>
        <taxon>Ascomycota</taxon>
        <taxon>Pezizomycotina</taxon>
        <taxon>Sordariomycetes</taxon>
        <taxon>Hypocreomycetidae</taxon>
        <taxon>Hypocreales</taxon>
        <taxon>Clavicipitaceae</taxon>
        <taxon>Pochonia</taxon>
    </lineage>
</organism>
<dbReference type="RefSeq" id="XP_018141497.1">
    <property type="nucleotide sequence ID" value="XM_018293926.1"/>
</dbReference>
<accession>A0A179FGQ7</accession>
<name>A0A179FGQ7_METCM</name>
<dbReference type="AlphaFoldDB" id="A0A179FGQ7"/>
<dbReference type="EMBL" id="LSBJ02000005">
    <property type="protein sequence ID" value="OAQ64183.1"/>
    <property type="molecule type" value="Genomic_DNA"/>
</dbReference>
<dbReference type="Proteomes" id="UP000078397">
    <property type="component" value="Unassembled WGS sequence"/>
</dbReference>
<dbReference type="KEGG" id="pchm:VFPPC_16173"/>
<proteinExistence type="predicted"/>
<evidence type="ECO:0000313" key="1">
    <source>
        <dbReference type="EMBL" id="OAQ64183.1"/>
    </source>
</evidence>
<sequence>MRDARITIRYWRTHQCKSRANGLSGGVDSIRTRIVSAETFPPGQNASLVQEPCIASPPVLWAALGPGPELVRGCLVFGSFGLSQST</sequence>
<comment type="caution">
    <text evidence="1">The sequence shown here is derived from an EMBL/GenBank/DDBJ whole genome shotgun (WGS) entry which is preliminary data.</text>
</comment>
<protein>
    <submittedName>
        <fullName evidence="1">Uncharacterized protein</fullName>
    </submittedName>
</protein>